<protein>
    <submittedName>
        <fullName evidence="2">Twitching motility protein PilT</fullName>
    </submittedName>
</protein>
<dbReference type="SUPFAM" id="SSF88723">
    <property type="entry name" value="PIN domain-like"/>
    <property type="match status" value="1"/>
</dbReference>
<dbReference type="CDD" id="cd09872">
    <property type="entry name" value="PIN_Sll0205-like"/>
    <property type="match status" value="1"/>
</dbReference>
<comment type="caution">
    <text evidence="2">The sequence shown here is derived from an EMBL/GenBank/DDBJ whole genome shotgun (WGS) entry which is preliminary data.</text>
</comment>
<dbReference type="PANTHER" id="PTHR36173">
    <property type="entry name" value="RIBONUCLEASE VAPC16-RELATED"/>
    <property type="match status" value="1"/>
</dbReference>
<gene>
    <name evidence="2" type="ORF">PN36_03645</name>
</gene>
<dbReference type="InterPro" id="IPR029060">
    <property type="entry name" value="PIN-like_dom_sf"/>
</dbReference>
<dbReference type="Proteomes" id="UP000030428">
    <property type="component" value="Unassembled WGS sequence"/>
</dbReference>
<dbReference type="InterPro" id="IPR052919">
    <property type="entry name" value="TA_system_RNase"/>
</dbReference>
<dbReference type="AlphaFoldDB" id="A0A4E0QSG4"/>
<reference evidence="2 3" key="1">
    <citation type="journal article" date="2016" name="Front. Microbiol.">
        <title>Single-Cell (Meta-)Genomics of a Dimorphic Candidatus Thiomargarita nelsonii Reveals Genomic Plasticity.</title>
        <authorList>
            <person name="Flood B.E."/>
            <person name="Fliss P."/>
            <person name="Jones D.S."/>
            <person name="Dick G.J."/>
            <person name="Jain S."/>
            <person name="Kaster A.K."/>
            <person name="Winkel M."/>
            <person name="Mussmann M."/>
            <person name="Bailey J."/>
        </authorList>
    </citation>
    <scope>NUCLEOTIDE SEQUENCE [LARGE SCALE GENOMIC DNA]</scope>
    <source>
        <strain evidence="2">Hydrate Ridge</strain>
    </source>
</reference>
<accession>A0A4E0QSG4</accession>
<sequence length="131" mass="15321">MKKIWLDTHTFLWLTNELYASLLSKEAKSLFLKPQTDFYLSLASIWEMAIKVKIGKLNFPVSLREFISQQLPQNGIKILNIKLEHVIEVADLPLHHRDPFDRLIIAQALVENMQIVSVDEVFDDYGVQRLW</sequence>
<dbReference type="InterPro" id="IPR002716">
    <property type="entry name" value="PIN_dom"/>
</dbReference>
<dbReference type="PANTHER" id="PTHR36173:SF2">
    <property type="entry name" value="RIBONUCLEASE VAPC16"/>
    <property type="match status" value="1"/>
</dbReference>
<name>A0A4E0QSG4_9GAMM</name>
<dbReference type="Pfam" id="PF01850">
    <property type="entry name" value="PIN"/>
    <property type="match status" value="1"/>
</dbReference>
<dbReference type="InterPro" id="IPR041705">
    <property type="entry name" value="PIN_Sll0205"/>
</dbReference>
<proteinExistence type="predicted"/>
<evidence type="ECO:0000313" key="3">
    <source>
        <dbReference type="Proteomes" id="UP000030428"/>
    </source>
</evidence>
<dbReference type="EMBL" id="JSZA02000010">
    <property type="protein sequence ID" value="TGO03587.1"/>
    <property type="molecule type" value="Genomic_DNA"/>
</dbReference>
<feature type="domain" description="PIN" evidence="1">
    <location>
        <begin position="6"/>
        <end position="126"/>
    </location>
</feature>
<keyword evidence="3" id="KW-1185">Reference proteome</keyword>
<dbReference type="Gene3D" id="3.40.50.1010">
    <property type="entry name" value="5'-nuclease"/>
    <property type="match status" value="1"/>
</dbReference>
<organism evidence="2 3">
    <name type="scientific">Candidatus Thiomargarita nelsonii</name>
    <dbReference type="NCBI Taxonomy" id="1003181"/>
    <lineage>
        <taxon>Bacteria</taxon>
        <taxon>Pseudomonadati</taxon>
        <taxon>Pseudomonadota</taxon>
        <taxon>Gammaproteobacteria</taxon>
        <taxon>Thiotrichales</taxon>
        <taxon>Thiotrichaceae</taxon>
        <taxon>Thiomargarita</taxon>
    </lineage>
</organism>
<evidence type="ECO:0000259" key="1">
    <source>
        <dbReference type="Pfam" id="PF01850"/>
    </source>
</evidence>
<evidence type="ECO:0000313" key="2">
    <source>
        <dbReference type="EMBL" id="TGO03587.1"/>
    </source>
</evidence>